<sequence>MAHTSFASPPPGTASRSRLRPAQQEKKGRTAHGQLKDERQHLSGDKDVELNQGFSGNFDNAGCSIRSTQAAGLRRRGQTEGSSSGQKDKKTSGKQRKQRRRTYFSIPVRRLFRRRSSYSSAGERTGPGGQSAEVGQGGALLQPAHPSTSPQAHPLLRTGLSQDATDAGVFPSFNATDVAGILQAELSVPPEQLLRSFSSRQGTRHFPRCLSPGVGNDSSHSLTYKQPPSPDSSWDRSKSLSPLVSSSFEFFSPLSPFTVPSSAGRPSPAGGPLLSRFLSVLTPGVVQRGARTEEELARRPLSTVEGGGATPHRPQEQTNLSSGGRYTRVDSRTLYSVLSCNETPESGRRTRTELREESGLVNSEETLVSSVPVNLDVGEVATEVIKFGRGAREDTALAARRRPASATPDMTAQGFSHAWAAHSTRQKGTPQKHQESSAASSQPKQEVETARHYVPPSLPQHTSYGETGELDFLLWDVETMGADSRRRRLLHEMRLDLEEGGRSLISRAARALRLRKARSFSLQSSLKDFETSGTLEEYKSQEMNSEEAEKCNAFTDKFAPNLPSISVAKLTQPSWTEECEAPGHSILPNGGGQAARLPPPETRQGAPVAGETNPGFTAGVAAGQLISCEVGGCVFGLTVSSPEGKSSSPLPHSVLQQKPAPEYAQGSTAPGGSGSPDRMVTSSVGRSESLRRVTMAPLSRTRCKASYDPHPLQQSGGFTGCPRGAPSAGEPGFAVGTSDCTQKGSGSGCASVGEAWPAYKSAWETYVASRRGLYRQAIQEFRSSPFYRHVAGIFSHSGSLTRREMEREYIYRTACYTSSNNSQHHLPALHEAIVRLSGGTQLEVLPHDFAWAEQNAAVASRKPDEVARLSDLLEYPRMLSTLDEETVEWLDMQRTRGYWFRRVCLYILCSTLVLGSGTMEDLWLAVLEFDCMFWVIAVYLFAIFLVCMPVMAFELAAGEVIRASAPCVYRSLCKRARGLGLLMCLLIVCCECVPYSRKPAECLIYLAESLRRVQPWQLTREEIYDCDEQGGDERRCHLRSYCIFSPAREKCVPYPVGKSAVVYSRWFGYEADSTGRTPYNTMAILGSASPSAYRLHPRTEALALAVMKLPDEEEDDNSGSNEGIDGRNETRSSTSRISRTRRRPRFTVEEDEQLKQRLRHFLKIEQIYVPTRSKKSLSRASISSTRESESQSEPYAFDFEGDDGGALVKENLTAKAPCHHLLKKYSALIERPGIHSQREFSPSRLQDCWRLKGISPLEGTRDENHSNGTSSLTSQQESQRRDNPAISQTGAWTTPNTGTQERGVDNLLAHQIRKDTQSTRRDGSEAFLNQRKQEQSSIDDTTETTWPPKNMRLHVLGAMVGAWLIASYFVIVGGSSLSIICAGALSLWLVISFGEMALNNRAFLQFLDISEFIRSEKAIQAIASPSIWTTAVLAAINDLSVGLGLFCTLGGHARIGQNIMVEASAAAITNVTASMTKFVLVASAVSFFSKTLGITAKTILQDAPVGHIFVIYPVAFFFSAPFERLTAITFFGGAAVLSLATLALQLQVIIRAVQECSVFINLKKSLVPAFLCILLPMSLPQAFPAGRLVVSNVKKYVGAVGHCWCCLGISILLGWCYGITAQSDSVGRLGEKLSTREGRKLTSSCW</sequence>
<feature type="compositionally biased region" description="Polar residues" evidence="6">
    <location>
        <begin position="1266"/>
        <end position="1277"/>
    </location>
</feature>
<keyword evidence="3 7" id="KW-0812">Transmembrane</keyword>
<keyword evidence="2" id="KW-0813">Transport</keyword>
<reference evidence="8 9" key="1">
    <citation type="journal article" date="2017" name="Int. J. Parasitol.">
        <title>The genome of the protozoan parasite Cystoisospora suis and a reverse vaccinology approach to identify vaccine candidates.</title>
        <authorList>
            <person name="Palmieri N."/>
            <person name="Shrestha A."/>
            <person name="Ruttkowski B."/>
            <person name="Beck T."/>
            <person name="Vogl C."/>
            <person name="Tomley F."/>
            <person name="Blake D.P."/>
            <person name="Joachim A."/>
        </authorList>
    </citation>
    <scope>NUCLEOTIDE SEQUENCE [LARGE SCALE GENOMIC DNA]</scope>
    <source>
        <strain evidence="8 9">Wien I</strain>
    </source>
</reference>
<evidence type="ECO:0000256" key="4">
    <source>
        <dbReference type="ARBA" id="ARBA00022989"/>
    </source>
</evidence>
<dbReference type="InterPro" id="IPR037272">
    <property type="entry name" value="SNS_sf"/>
</dbReference>
<evidence type="ECO:0000256" key="1">
    <source>
        <dbReference type="ARBA" id="ARBA00004141"/>
    </source>
</evidence>
<feature type="compositionally biased region" description="Polar residues" evidence="6">
    <location>
        <begin position="216"/>
        <end position="226"/>
    </location>
</feature>
<dbReference type="VEuPathDB" id="ToxoDB:CSUI_000484"/>
<feature type="region of interest" description="Disordered" evidence="6">
    <location>
        <begin position="579"/>
        <end position="612"/>
    </location>
</feature>
<proteinExistence type="predicted"/>
<feature type="region of interest" description="Disordered" evidence="6">
    <location>
        <begin position="1"/>
        <end position="153"/>
    </location>
</feature>
<dbReference type="Pfam" id="PF00209">
    <property type="entry name" value="SNF"/>
    <property type="match status" value="1"/>
</dbReference>
<evidence type="ECO:0008006" key="10">
    <source>
        <dbReference type="Google" id="ProtNLM"/>
    </source>
</evidence>
<feature type="region of interest" description="Disordered" evidence="6">
    <location>
        <begin position="205"/>
        <end position="238"/>
    </location>
</feature>
<evidence type="ECO:0000256" key="5">
    <source>
        <dbReference type="ARBA" id="ARBA00023136"/>
    </source>
</evidence>
<evidence type="ECO:0000256" key="6">
    <source>
        <dbReference type="SAM" id="MobiDB-lite"/>
    </source>
</evidence>
<feature type="compositionally biased region" description="Polar residues" evidence="6">
    <location>
        <begin position="1285"/>
        <end position="1300"/>
    </location>
</feature>
<keyword evidence="5 7" id="KW-0472">Membrane</keyword>
<keyword evidence="4 7" id="KW-1133">Transmembrane helix</keyword>
<feature type="transmembrane region" description="Helical" evidence="7">
    <location>
        <begin position="1353"/>
        <end position="1371"/>
    </location>
</feature>
<feature type="compositionally biased region" description="Basic and acidic residues" evidence="6">
    <location>
        <begin position="23"/>
        <end position="49"/>
    </location>
</feature>
<feature type="region of interest" description="Disordered" evidence="6">
    <location>
        <begin position="1175"/>
        <end position="1197"/>
    </location>
</feature>
<feature type="compositionally biased region" description="Basic and acidic residues" evidence="6">
    <location>
        <begin position="1312"/>
        <end position="1324"/>
    </location>
</feature>
<dbReference type="PROSITE" id="PS50267">
    <property type="entry name" value="NA_NEUROTRAN_SYMP_3"/>
    <property type="match status" value="1"/>
</dbReference>
<protein>
    <recommendedName>
        <fullName evidence="10">Transmembrane protein</fullName>
    </recommendedName>
</protein>
<dbReference type="EMBL" id="MIGC01000186">
    <property type="protein sequence ID" value="PHJ25664.1"/>
    <property type="molecule type" value="Genomic_DNA"/>
</dbReference>
<feature type="region of interest" description="Disordered" evidence="6">
    <location>
        <begin position="289"/>
        <end position="326"/>
    </location>
</feature>
<feature type="compositionally biased region" description="Basic residues" evidence="6">
    <location>
        <begin position="92"/>
        <end position="102"/>
    </location>
</feature>
<evidence type="ECO:0000256" key="2">
    <source>
        <dbReference type="ARBA" id="ARBA00022448"/>
    </source>
</evidence>
<feature type="transmembrane region" description="Helical" evidence="7">
    <location>
        <begin position="1565"/>
        <end position="1584"/>
    </location>
</feature>
<feature type="transmembrane region" description="Helical" evidence="7">
    <location>
        <begin position="1596"/>
        <end position="1618"/>
    </location>
</feature>
<feature type="transmembrane region" description="Helical" evidence="7">
    <location>
        <begin position="932"/>
        <end position="953"/>
    </location>
</feature>
<dbReference type="GeneID" id="94423929"/>
<feature type="region of interest" description="Disordered" evidence="6">
    <location>
        <begin position="418"/>
        <end position="450"/>
    </location>
</feature>
<gene>
    <name evidence="8" type="ORF">CSUI_000484</name>
</gene>
<feature type="region of interest" description="Disordered" evidence="6">
    <location>
        <begin position="660"/>
        <end position="697"/>
    </location>
</feature>
<evidence type="ECO:0000313" key="9">
    <source>
        <dbReference type="Proteomes" id="UP000221165"/>
    </source>
</evidence>
<feature type="compositionally biased region" description="Polar residues" evidence="6">
    <location>
        <begin position="1335"/>
        <end position="1345"/>
    </location>
</feature>
<comment type="subcellular location">
    <subcellularLocation>
        <location evidence="1">Membrane</location>
        <topology evidence="1">Multi-pass membrane protein</topology>
    </subcellularLocation>
</comment>
<dbReference type="GO" id="GO:0035725">
    <property type="term" value="P:sodium ion transmembrane transport"/>
    <property type="evidence" value="ECO:0007669"/>
    <property type="project" value="TreeGrafter"/>
</dbReference>
<feature type="transmembrane region" description="Helical" evidence="7">
    <location>
        <begin position="1503"/>
        <end position="1522"/>
    </location>
</feature>
<evidence type="ECO:0000256" key="3">
    <source>
        <dbReference type="ARBA" id="ARBA00022692"/>
    </source>
</evidence>
<dbReference type="RefSeq" id="XP_067927310.1">
    <property type="nucleotide sequence ID" value="XM_068060718.1"/>
</dbReference>
<dbReference type="PANTHER" id="PTHR11616">
    <property type="entry name" value="SODIUM/CHLORIDE DEPENDENT TRANSPORTER"/>
    <property type="match status" value="1"/>
</dbReference>
<feature type="transmembrane region" description="Helical" evidence="7">
    <location>
        <begin position="1528"/>
        <end position="1553"/>
    </location>
</feature>
<feature type="transmembrane region" description="Helical" evidence="7">
    <location>
        <begin position="903"/>
        <end position="926"/>
    </location>
</feature>
<feature type="region of interest" description="Disordered" evidence="6">
    <location>
        <begin position="1111"/>
        <end position="1144"/>
    </location>
</feature>
<keyword evidence="9" id="KW-1185">Reference proteome</keyword>
<comment type="caution">
    <text evidence="8">The sequence shown here is derived from an EMBL/GenBank/DDBJ whole genome shotgun (WGS) entry which is preliminary data.</text>
</comment>
<evidence type="ECO:0000313" key="8">
    <source>
        <dbReference type="EMBL" id="PHJ25664.1"/>
    </source>
</evidence>
<feature type="compositionally biased region" description="Polar residues" evidence="6">
    <location>
        <begin position="426"/>
        <end position="444"/>
    </location>
</feature>
<dbReference type="InterPro" id="IPR000175">
    <property type="entry name" value="Na/ntran_symport"/>
</dbReference>
<organism evidence="8 9">
    <name type="scientific">Cystoisospora suis</name>
    <dbReference type="NCBI Taxonomy" id="483139"/>
    <lineage>
        <taxon>Eukaryota</taxon>
        <taxon>Sar</taxon>
        <taxon>Alveolata</taxon>
        <taxon>Apicomplexa</taxon>
        <taxon>Conoidasida</taxon>
        <taxon>Coccidia</taxon>
        <taxon>Eucoccidiorida</taxon>
        <taxon>Eimeriorina</taxon>
        <taxon>Sarcocystidae</taxon>
        <taxon>Cystoisospora</taxon>
    </lineage>
</organism>
<dbReference type="Proteomes" id="UP000221165">
    <property type="component" value="Unassembled WGS sequence"/>
</dbReference>
<name>A0A2C6LGJ7_9APIC</name>
<dbReference type="SUPFAM" id="SSF161070">
    <property type="entry name" value="SNF-like"/>
    <property type="match status" value="2"/>
</dbReference>
<feature type="region of interest" description="Disordered" evidence="6">
    <location>
        <begin position="1256"/>
        <end position="1345"/>
    </location>
</feature>
<dbReference type="OrthoDB" id="331233at2759"/>
<dbReference type="PANTHER" id="PTHR11616:SF240">
    <property type="entry name" value="BLOATED TUBULES, ISOFORM B-RELATED"/>
    <property type="match status" value="1"/>
</dbReference>
<evidence type="ECO:0000256" key="7">
    <source>
        <dbReference type="SAM" id="Phobius"/>
    </source>
</evidence>
<dbReference type="GO" id="GO:0005886">
    <property type="term" value="C:plasma membrane"/>
    <property type="evidence" value="ECO:0007669"/>
    <property type="project" value="TreeGrafter"/>
</dbReference>
<accession>A0A2C6LGJ7</accession>